<evidence type="ECO:0000256" key="7">
    <source>
        <dbReference type="ARBA" id="ARBA00022679"/>
    </source>
</evidence>
<dbReference type="NCBIfam" id="NF008693">
    <property type="entry name" value="PRK11713.2-3"/>
    <property type="match status" value="1"/>
</dbReference>
<dbReference type="InterPro" id="IPR029026">
    <property type="entry name" value="tRNA_m1G_MTases_N"/>
</dbReference>
<keyword evidence="7" id="KW-0808">Transferase</keyword>
<dbReference type="PIRSF" id="PIRSF015601">
    <property type="entry name" value="MTase_slr0722"/>
    <property type="match status" value="1"/>
</dbReference>
<accession>A0A6J7H1F9</accession>
<evidence type="ECO:0000256" key="1">
    <source>
        <dbReference type="ARBA" id="ARBA00004496"/>
    </source>
</evidence>
<protein>
    <recommendedName>
        <fullName evidence="3">16S rRNA (uracil(1498)-N(3))-methyltransferase</fullName>
        <ecNumber evidence="3">2.1.1.193</ecNumber>
    </recommendedName>
</protein>
<comment type="subcellular location">
    <subcellularLocation>
        <location evidence="1">Cytoplasm</location>
    </subcellularLocation>
</comment>
<dbReference type="SUPFAM" id="SSF88697">
    <property type="entry name" value="PUA domain-like"/>
    <property type="match status" value="1"/>
</dbReference>
<dbReference type="Gene3D" id="3.40.1280.10">
    <property type="match status" value="1"/>
</dbReference>
<organism evidence="12">
    <name type="scientific">freshwater metagenome</name>
    <dbReference type="NCBI Taxonomy" id="449393"/>
    <lineage>
        <taxon>unclassified sequences</taxon>
        <taxon>metagenomes</taxon>
        <taxon>ecological metagenomes</taxon>
    </lineage>
</organism>
<dbReference type="AlphaFoldDB" id="A0A6J7H1F9"/>
<dbReference type="Gene3D" id="2.40.240.20">
    <property type="entry name" value="Hypothetical PUA domain-like, domain 1"/>
    <property type="match status" value="1"/>
</dbReference>
<dbReference type="InterPro" id="IPR046886">
    <property type="entry name" value="RsmE_MTase_dom"/>
</dbReference>
<evidence type="ECO:0000256" key="5">
    <source>
        <dbReference type="ARBA" id="ARBA00022552"/>
    </source>
</evidence>
<reference evidence="12" key="1">
    <citation type="submission" date="2020-05" db="EMBL/GenBank/DDBJ databases">
        <authorList>
            <person name="Chiriac C."/>
            <person name="Salcher M."/>
            <person name="Ghai R."/>
            <person name="Kavagutti S V."/>
        </authorList>
    </citation>
    <scope>NUCLEOTIDE SEQUENCE</scope>
</reference>
<keyword evidence="5" id="KW-0698">rRNA processing</keyword>
<dbReference type="PANTHER" id="PTHR30027">
    <property type="entry name" value="RIBOSOMAL RNA SMALL SUBUNIT METHYLTRANSFERASE E"/>
    <property type="match status" value="1"/>
</dbReference>
<evidence type="ECO:0000256" key="2">
    <source>
        <dbReference type="ARBA" id="ARBA00005528"/>
    </source>
</evidence>
<proteinExistence type="inferred from homology"/>
<dbReference type="Pfam" id="PF04452">
    <property type="entry name" value="Methyltrans_RNA"/>
    <property type="match status" value="1"/>
</dbReference>
<feature type="domain" description="Ribosomal RNA small subunit methyltransferase E methyltransferase" evidence="11">
    <location>
        <begin position="76"/>
        <end position="234"/>
    </location>
</feature>
<dbReference type="InterPro" id="IPR006700">
    <property type="entry name" value="RsmE"/>
</dbReference>
<dbReference type="NCBIfam" id="TIGR00046">
    <property type="entry name" value="RsmE family RNA methyltransferase"/>
    <property type="match status" value="1"/>
</dbReference>
<keyword evidence="8" id="KW-0949">S-adenosyl-L-methionine</keyword>
<comment type="function">
    <text evidence="9">Specifically methylates the N3 position of the uracil ring of uridine 1498 (m3U1498) in 16S rRNA. Acts on the fully assembled 30S ribosomal subunit.</text>
</comment>
<name>A0A6J7H1F9_9ZZZZ</name>
<dbReference type="PANTHER" id="PTHR30027:SF3">
    <property type="entry name" value="16S RRNA (URACIL(1498)-N(3))-METHYLTRANSFERASE"/>
    <property type="match status" value="1"/>
</dbReference>
<evidence type="ECO:0000313" key="12">
    <source>
        <dbReference type="EMBL" id="CAB4914671.1"/>
    </source>
</evidence>
<evidence type="ECO:0000256" key="3">
    <source>
        <dbReference type="ARBA" id="ARBA00012328"/>
    </source>
</evidence>
<gene>
    <name evidence="12" type="ORF">UFOPK3576_01351</name>
</gene>
<dbReference type="EC" id="2.1.1.193" evidence="3"/>
<keyword evidence="6" id="KW-0489">Methyltransferase</keyword>
<dbReference type="GO" id="GO:0070042">
    <property type="term" value="F:rRNA (uridine-N3-)-methyltransferase activity"/>
    <property type="evidence" value="ECO:0007669"/>
    <property type="project" value="TreeGrafter"/>
</dbReference>
<dbReference type="SUPFAM" id="SSF75217">
    <property type="entry name" value="alpha/beta knot"/>
    <property type="match status" value="1"/>
</dbReference>
<evidence type="ECO:0000256" key="8">
    <source>
        <dbReference type="ARBA" id="ARBA00022691"/>
    </source>
</evidence>
<keyword evidence="4" id="KW-0963">Cytoplasm</keyword>
<comment type="catalytic activity">
    <reaction evidence="10">
        <text>uridine(1498) in 16S rRNA + S-adenosyl-L-methionine = N(3)-methyluridine(1498) in 16S rRNA + S-adenosyl-L-homocysteine + H(+)</text>
        <dbReference type="Rhea" id="RHEA:42920"/>
        <dbReference type="Rhea" id="RHEA-COMP:10283"/>
        <dbReference type="Rhea" id="RHEA-COMP:10284"/>
        <dbReference type="ChEBI" id="CHEBI:15378"/>
        <dbReference type="ChEBI" id="CHEBI:57856"/>
        <dbReference type="ChEBI" id="CHEBI:59789"/>
        <dbReference type="ChEBI" id="CHEBI:65315"/>
        <dbReference type="ChEBI" id="CHEBI:74502"/>
        <dbReference type="EC" id="2.1.1.193"/>
    </reaction>
</comment>
<evidence type="ECO:0000256" key="6">
    <source>
        <dbReference type="ARBA" id="ARBA00022603"/>
    </source>
</evidence>
<comment type="similarity">
    <text evidence="2">Belongs to the RNA methyltransferase RsmE family.</text>
</comment>
<dbReference type="InterPro" id="IPR015947">
    <property type="entry name" value="PUA-like_sf"/>
</dbReference>
<evidence type="ECO:0000256" key="4">
    <source>
        <dbReference type="ARBA" id="ARBA00022490"/>
    </source>
</evidence>
<sequence>MTPPLLFVHDLAGVAVGDRVALPAQEARHAAAALRITNGEVLFIADGQGHRAQGEAVVEGNNVSVDISNVEVISRPNPTITVVQALAKGEHGELAIDLMTQVGVDRIIPWSASRSIVQWKGDRADKSLAKWQLAAKAATKQSRQAWTPEISAVMSTKEVLLLLPDFSATYVLHETSANPLAGAKLPVAGEICLIVGPEGGISDDEVSAFQEAGAQVASLGDSVLRASLAGAIGVGVLSTRLRWAHAPSRNMEG</sequence>
<dbReference type="GO" id="GO:0005737">
    <property type="term" value="C:cytoplasm"/>
    <property type="evidence" value="ECO:0007669"/>
    <property type="project" value="UniProtKB-SubCell"/>
</dbReference>
<evidence type="ECO:0000256" key="10">
    <source>
        <dbReference type="ARBA" id="ARBA00047944"/>
    </source>
</evidence>
<dbReference type="GO" id="GO:0070475">
    <property type="term" value="P:rRNA base methylation"/>
    <property type="evidence" value="ECO:0007669"/>
    <property type="project" value="TreeGrafter"/>
</dbReference>
<dbReference type="InterPro" id="IPR029028">
    <property type="entry name" value="Alpha/beta_knot_MTases"/>
</dbReference>
<evidence type="ECO:0000256" key="9">
    <source>
        <dbReference type="ARBA" id="ARBA00025699"/>
    </source>
</evidence>
<dbReference type="CDD" id="cd18084">
    <property type="entry name" value="RsmE-like"/>
    <property type="match status" value="1"/>
</dbReference>
<dbReference type="EMBL" id="CAFBMO010000069">
    <property type="protein sequence ID" value="CAB4914671.1"/>
    <property type="molecule type" value="Genomic_DNA"/>
</dbReference>
<evidence type="ECO:0000259" key="11">
    <source>
        <dbReference type="Pfam" id="PF04452"/>
    </source>
</evidence>